<keyword evidence="1" id="KW-0238">DNA-binding</keyword>
<feature type="compositionally biased region" description="Basic residues" evidence="2">
    <location>
        <begin position="182"/>
        <end position="195"/>
    </location>
</feature>
<protein>
    <recommendedName>
        <fullName evidence="3">HTH CENPB-type domain-containing protein</fullName>
    </recommendedName>
</protein>
<dbReference type="InterPro" id="IPR006600">
    <property type="entry name" value="HTH_CenpB_DNA-bd_dom"/>
</dbReference>
<comment type="caution">
    <text evidence="4">The sequence shown here is derived from an EMBL/GenBank/DDBJ whole genome shotgun (WGS) entry which is preliminary data.</text>
</comment>
<dbReference type="Pfam" id="PF13843">
    <property type="entry name" value="DDE_Tnp_1_7"/>
    <property type="match status" value="1"/>
</dbReference>
<dbReference type="EMBL" id="JANEYF010004090">
    <property type="protein sequence ID" value="KAJ8932218.1"/>
    <property type="molecule type" value="Genomic_DNA"/>
</dbReference>
<evidence type="ECO:0000256" key="1">
    <source>
        <dbReference type="ARBA" id="ARBA00023125"/>
    </source>
</evidence>
<dbReference type="InterPro" id="IPR029526">
    <property type="entry name" value="PGBD"/>
</dbReference>
<accession>A0AAV8X0M0</accession>
<feature type="domain" description="HTH CENPB-type" evidence="3">
    <location>
        <begin position="1"/>
        <end position="66"/>
    </location>
</feature>
<gene>
    <name evidence="4" type="ORF">NQ314_014838</name>
</gene>
<reference evidence="4" key="1">
    <citation type="journal article" date="2023" name="Insect Mol. Biol.">
        <title>Genome sequencing provides insights into the evolution of gene families encoding plant cell wall-degrading enzymes in longhorned beetles.</title>
        <authorList>
            <person name="Shin N.R."/>
            <person name="Okamura Y."/>
            <person name="Kirsch R."/>
            <person name="Pauchet Y."/>
        </authorList>
    </citation>
    <scope>NUCLEOTIDE SEQUENCE</scope>
    <source>
        <strain evidence="4">RBIC_L_NR</strain>
    </source>
</reference>
<evidence type="ECO:0000259" key="3">
    <source>
        <dbReference type="PROSITE" id="PS51253"/>
    </source>
</evidence>
<evidence type="ECO:0000313" key="4">
    <source>
        <dbReference type="EMBL" id="KAJ8932218.1"/>
    </source>
</evidence>
<proteinExistence type="predicted"/>
<dbReference type="Proteomes" id="UP001162156">
    <property type="component" value="Unassembled WGS sequence"/>
</dbReference>
<name>A0AAV8X0M0_9CUCU</name>
<dbReference type="PROSITE" id="PS51253">
    <property type="entry name" value="HTH_CENPB"/>
    <property type="match status" value="1"/>
</dbReference>
<organism evidence="4 5">
    <name type="scientific">Rhamnusium bicolor</name>
    <dbReference type="NCBI Taxonomy" id="1586634"/>
    <lineage>
        <taxon>Eukaryota</taxon>
        <taxon>Metazoa</taxon>
        <taxon>Ecdysozoa</taxon>
        <taxon>Arthropoda</taxon>
        <taxon>Hexapoda</taxon>
        <taxon>Insecta</taxon>
        <taxon>Pterygota</taxon>
        <taxon>Neoptera</taxon>
        <taxon>Endopterygota</taxon>
        <taxon>Coleoptera</taxon>
        <taxon>Polyphaga</taxon>
        <taxon>Cucujiformia</taxon>
        <taxon>Chrysomeloidea</taxon>
        <taxon>Cerambycidae</taxon>
        <taxon>Lepturinae</taxon>
        <taxon>Rhagiini</taxon>
        <taxon>Rhamnusium</taxon>
    </lineage>
</organism>
<keyword evidence="5" id="KW-1185">Reference proteome</keyword>
<evidence type="ECO:0000313" key="5">
    <source>
        <dbReference type="Proteomes" id="UP001162156"/>
    </source>
</evidence>
<feature type="region of interest" description="Disordered" evidence="2">
    <location>
        <begin position="175"/>
        <end position="207"/>
    </location>
</feature>
<feature type="compositionally biased region" description="Basic and acidic residues" evidence="2">
    <location>
        <begin position="196"/>
        <end position="207"/>
    </location>
</feature>
<dbReference type="AlphaFoldDB" id="A0AAV8X0M0"/>
<dbReference type="GO" id="GO:0003677">
    <property type="term" value="F:DNA binding"/>
    <property type="evidence" value="ECO:0007669"/>
    <property type="project" value="UniProtKB-KW"/>
</dbReference>
<evidence type="ECO:0000256" key="2">
    <source>
        <dbReference type="SAM" id="MobiDB-lite"/>
    </source>
</evidence>
<sequence>MGPPTILVRWLTTLGNRHFPIYKEQLLDSVQQIMIKNKRQNPFTNDRPGKKWYQSFLKRHNEIVQRTCQNLTTSRDSVTQKDNLWFDEIKKYLEESNLMFILDDPKRIYNADESAFFLQPCAGHVLTRKGEKNVYSASGNEKENLTVLVTANAAGQLPPPMIVFSYERIPSNISNNVPRNMGNRKIKNRMNRRKKKNEEKKEKKILKEQSIAENNKLEIKKSKKAVISSSSESSSDVEYMESSSDLEKNDSDYEDLVPLEKVPIKKGQFVIVSFKAEKRMTTTKKFVSFVEEVDFTNDVKVTSMKAADNSYHLFYIVDTNTNYVIYELILGSIHEPSIVMRGERFSLAEALDIIYSDDVKGDIFVEPPAANIDTDEDSGNEDEGGPLEYLLANAEIRLPNNERLGIDYEENIVQPMQIIDEAFIVHLVEESRQYALFLNCLDPKVTADEIRCLIAILFVSEYNNLLSKRHYWDFNDDLKNIAVSQAMQRDSHEKIDGQLYVQWMDNEVMTMVSSSRGTQENSQVKRFSQQQKRNIMIPRQKLIAKYYTYMWHRSDGSKFELLPHWNTRPKLSQLEFKREVANVYLKIYQVQSERVGRPSASPGSTSDSRISDAIRFDRTDHLVKSIEKKEKVCPQNMQFNS</sequence>